<dbReference type="Proteomes" id="UP000198625">
    <property type="component" value="Unassembled WGS sequence"/>
</dbReference>
<evidence type="ECO:0000259" key="1">
    <source>
        <dbReference type="Pfam" id="PF07287"/>
    </source>
</evidence>
<evidence type="ECO:0000313" key="3">
    <source>
        <dbReference type="Proteomes" id="UP000198625"/>
    </source>
</evidence>
<dbReference type="STRING" id="415015.SAMN05660462_00399"/>
<sequence length="449" mass="49723">MDEIRILTPTGMLGYGFPIEDFKEGIRRKPHVITVDSGSTDSGPQKLGNGSLTCTYEAYYKDISILLEASYEHKVPVYISSAGGAGSNEQVDIFVDIVKKISKEKKYNFKIAVIYSDIDKDLIKNKLKQQKISPCGPVQMLTEEEIDDATTIVAQMGVEPFLKAIDEDVDIIISGRAYDPVPIAALGVKNGFDLGLCWHLGKIMECGALCAGAALKPIMGYLRRDHFIVEPMSSDLKCTEASVAAHTLYEKSHPYLLPGPGGILDVSEAVFQQYDDRSVKVTNSKFIPSKEYTIKLEGAKSVGYRATFIAGMRDPFAIKQIDSILEGVRKNVSEYFSEYLGKFDIIFHVYGKNGVMGDYEPEKNTASHELCIVVEVVANDQQIANAICSKARVTLLHYHFEGRKATGGNVGFIFTPLEIPLGEVYQFNVYHLMVIDDGTQYFPVSIMEI</sequence>
<keyword evidence="3" id="KW-1185">Reference proteome</keyword>
<dbReference type="AlphaFoldDB" id="A0A1H3L0A1"/>
<dbReference type="OrthoDB" id="9763456at2"/>
<accession>A0A1H3L0A1</accession>
<reference evidence="2 3" key="1">
    <citation type="submission" date="2016-10" db="EMBL/GenBank/DDBJ databases">
        <authorList>
            <person name="de Groot N.N."/>
        </authorList>
    </citation>
    <scope>NUCLEOTIDE SEQUENCE [LARGE SCALE GENOMIC DNA]</scope>
    <source>
        <strain evidence="2 3">DSM 21650</strain>
    </source>
</reference>
<dbReference type="Pfam" id="PF07287">
    <property type="entry name" value="AtuA"/>
    <property type="match status" value="1"/>
</dbReference>
<dbReference type="RefSeq" id="WP_091726430.1">
    <property type="nucleotide sequence ID" value="NZ_FNQE01000002.1"/>
</dbReference>
<dbReference type="InterPro" id="IPR010839">
    <property type="entry name" value="AtuA_N"/>
</dbReference>
<dbReference type="EMBL" id="FNQE01000002">
    <property type="protein sequence ID" value="SDY57927.1"/>
    <property type="molecule type" value="Genomic_DNA"/>
</dbReference>
<proteinExistence type="predicted"/>
<feature type="domain" description="Acyclic terpene utilisation N-terminal" evidence="1">
    <location>
        <begin position="63"/>
        <end position="396"/>
    </location>
</feature>
<evidence type="ECO:0000313" key="2">
    <source>
        <dbReference type="EMBL" id="SDY57927.1"/>
    </source>
</evidence>
<protein>
    <recommendedName>
        <fullName evidence="1">Acyclic terpene utilisation N-terminal domain-containing protein</fullName>
    </recommendedName>
</protein>
<gene>
    <name evidence="2" type="ORF">SAMN05660462_00399</name>
</gene>
<name>A0A1H3L0A1_9FIRM</name>
<organism evidence="2 3">
    <name type="scientific">Proteiniborus ethanoligenes</name>
    <dbReference type="NCBI Taxonomy" id="415015"/>
    <lineage>
        <taxon>Bacteria</taxon>
        <taxon>Bacillati</taxon>
        <taxon>Bacillota</taxon>
        <taxon>Clostridia</taxon>
        <taxon>Eubacteriales</taxon>
        <taxon>Proteiniborus</taxon>
    </lineage>
</organism>